<evidence type="ECO:0000313" key="21">
    <source>
        <dbReference type="Proteomes" id="UP000239047"/>
    </source>
</evidence>
<dbReference type="InterPro" id="IPR000829">
    <property type="entry name" value="DAGK"/>
</dbReference>
<feature type="binding site" evidence="18">
    <location>
        <position position="72"/>
    </location>
    <ligand>
        <name>a divalent metal cation</name>
        <dbReference type="ChEBI" id="CHEBI:60240"/>
    </ligand>
</feature>
<dbReference type="RefSeq" id="WP_104056938.1">
    <property type="nucleotide sequence ID" value="NZ_PREZ01000002.1"/>
</dbReference>
<feature type="binding site" evidence="17">
    <location>
        <begin position="90"/>
        <end position="91"/>
    </location>
    <ligand>
        <name>ATP</name>
        <dbReference type="ChEBI" id="CHEBI:30616"/>
    </ligand>
</feature>
<evidence type="ECO:0000256" key="14">
    <source>
        <dbReference type="ARBA" id="ARBA00023264"/>
    </source>
</evidence>
<evidence type="ECO:0000313" key="20">
    <source>
        <dbReference type="EMBL" id="PPA71448.1"/>
    </source>
</evidence>
<feature type="binding site" evidence="18">
    <location>
        <position position="24"/>
    </location>
    <ligand>
        <name>a divalent metal cation</name>
        <dbReference type="ChEBI" id="CHEBI:60240"/>
    </ligand>
</feature>
<keyword evidence="11" id="KW-0443">Lipid metabolism</keyword>
<feature type="binding site" evidence="17">
    <location>
        <position position="72"/>
    </location>
    <ligand>
        <name>ATP</name>
        <dbReference type="ChEBI" id="CHEBI:30616"/>
    </ligand>
</feature>
<keyword evidence="6 19" id="KW-0812">Transmembrane</keyword>
<evidence type="ECO:0000256" key="6">
    <source>
        <dbReference type="ARBA" id="ARBA00022692"/>
    </source>
</evidence>
<evidence type="ECO:0000256" key="10">
    <source>
        <dbReference type="ARBA" id="ARBA00022989"/>
    </source>
</evidence>
<feature type="binding site" evidence="16">
    <location>
        <position position="65"/>
    </location>
    <ligand>
        <name>substrate</name>
    </ligand>
</feature>
<evidence type="ECO:0000256" key="19">
    <source>
        <dbReference type="SAM" id="Phobius"/>
    </source>
</evidence>
<keyword evidence="4" id="KW-0444">Lipid biosynthesis</keyword>
<evidence type="ECO:0000256" key="8">
    <source>
        <dbReference type="ARBA" id="ARBA00022777"/>
    </source>
</evidence>
<dbReference type="CDD" id="cd14265">
    <property type="entry name" value="UDPK_IM_like"/>
    <property type="match status" value="1"/>
</dbReference>
<evidence type="ECO:0000256" key="18">
    <source>
        <dbReference type="PIRSR" id="PIRSR600829-4"/>
    </source>
</evidence>
<dbReference type="InterPro" id="IPR036945">
    <property type="entry name" value="DAGK_sf"/>
</dbReference>
<comment type="similarity">
    <text evidence="2">Belongs to the bacterial diacylglycerol kinase family.</text>
</comment>
<dbReference type="GO" id="GO:0016301">
    <property type="term" value="F:kinase activity"/>
    <property type="evidence" value="ECO:0007669"/>
    <property type="project" value="UniProtKB-KW"/>
</dbReference>
<evidence type="ECO:0000256" key="12">
    <source>
        <dbReference type="ARBA" id="ARBA00023136"/>
    </source>
</evidence>
<dbReference type="AlphaFoldDB" id="A0A2S5GES4"/>
<keyword evidence="9 17" id="KW-0067">ATP-binding</keyword>
<evidence type="ECO:0000256" key="11">
    <source>
        <dbReference type="ARBA" id="ARBA00023098"/>
    </source>
</evidence>
<feature type="binding site" evidence="16">
    <location>
        <position position="5"/>
    </location>
    <ligand>
        <name>substrate</name>
    </ligand>
</feature>
<feature type="binding site" evidence="17">
    <location>
        <position position="24"/>
    </location>
    <ligand>
        <name>ATP</name>
        <dbReference type="ChEBI" id="CHEBI:30616"/>
    </ligand>
</feature>
<keyword evidence="18" id="KW-0460">Magnesium</keyword>
<protein>
    <submittedName>
        <fullName evidence="20">UDP kinase</fullName>
    </submittedName>
</protein>
<dbReference type="GO" id="GO:0008654">
    <property type="term" value="P:phospholipid biosynthetic process"/>
    <property type="evidence" value="ECO:0007669"/>
    <property type="project" value="UniProtKB-KW"/>
</dbReference>
<dbReference type="GO" id="GO:0005524">
    <property type="term" value="F:ATP binding"/>
    <property type="evidence" value="ECO:0007669"/>
    <property type="project" value="UniProtKB-KW"/>
</dbReference>
<keyword evidence="8 20" id="KW-0418">Kinase</keyword>
<dbReference type="GO" id="GO:0005886">
    <property type="term" value="C:plasma membrane"/>
    <property type="evidence" value="ECO:0007669"/>
    <property type="project" value="UniProtKB-SubCell"/>
</dbReference>
<keyword evidence="14" id="KW-1208">Phospholipid metabolism</keyword>
<sequence length="121" mass="13540">MNWQRLRLSFYFAWEGLKDAYKNEQNFKLHLAAGSIVVGAGFFFKVSQFEWLVLIAVITGILSLELVNTAIERSIDLITSDRHPLAKKAKDASAAAVFLFSLGAVIIGIVIFIPKILTWLL</sequence>
<comment type="subcellular location">
    <subcellularLocation>
        <location evidence="1">Cell membrane</location>
        <topology evidence="1">Multi-pass membrane protein</topology>
    </subcellularLocation>
</comment>
<dbReference type="Gene3D" id="1.10.287.3610">
    <property type="match status" value="1"/>
</dbReference>
<dbReference type="PANTHER" id="PTHR34299:SF1">
    <property type="entry name" value="DIACYLGLYCEROL KINASE"/>
    <property type="match status" value="1"/>
</dbReference>
<keyword evidence="18" id="KW-0479">Metal-binding</keyword>
<dbReference type="EMBL" id="PREZ01000002">
    <property type="protein sequence ID" value="PPA71448.1"/>
    <property type="molecule type" value="Genomic_DNA"/>
</dbReference>
<dbReference type="OrthoDB" id="9789934at2"/>
<keyword evidence="21" id="KW-1185">Reference proteome</keyword>
<evidence type="ECO:0000256" key="1">
    <source>
        <dbReference type="ARBA" id="ARBA00004651"/>
    </source>
</evidence>
<evidence type="ECO:0000256" key="17">
    <source>
        <dbReference type="PIRSR" id="PIRSR600829-3"/>
    </source>
</evidence>
<evidence type="ECO:0000256" key="2">
    <source>
        <dbReference type="ARBA" id="ARBA00005967"/>
    </source>
</evidence>
<comment type="caution">
    <text evidence="20">The sequence shown here is derived from an EMBL/GenBank/DDBJ whole genome shotgun (WGS) entry which is preliminary data.</text>
</comment>
<keyword evidence="3" id="KW-1003">Cell membrane</keyword>
<feature type="active site" description="Proton acceptor" evidence="15">
    <location>
        <position position="65"/>
    </location>
</feature>
<evidence type="ECO:0000256" key="13">
    <source>
        <dbReference type="ARBA" id="ARBA00023209"/>
    </source>
</evidence>
<evidence type="ECO:0000256" key="16">
    <source>
        <dbReference type="PIRSR" id="PIRSR600829-2"/>
    </source>
</evidence>
<reference evidence="20 21" key="1">
    <citation type="submission" date="2018-02" db="EMBL/GenBank/DDBJ databases">
        <title>Jeotgalibacillus proteolyticum sp. nov. a protease producing bacterium isolated from ocean sediments of Laizhou Bay.</title>
        <authorList>
            <person name="Li Y."/>
        </authorList>
    </citation>
    <scope>NUCLEOTIDE SEQUENCE [LARGE SCALE GENOMIC DNA]</scope>
    <source>
        <strain evidence="20 21">22-7</strain>
    </source>
</reference>
<evidence type="ECO:0000256" key="15">
    <source>
        <dbReference type="PIRSR" id="PIRSR600829-1"/>
    </source>
</evidence>
<gene>
    <name evidence="20" type="ORF">C4B60_05140</name>
</gene>
<keyword evidence="12 19" id="KW-0472">Membrane</keyword>
<dbReference type="InterPro" id="IPR033717">
    <property type="entry name" value="UDPK"/>
</dbReference>
<feature type="transmembrane region" description="Helical" evidence="19">
    <location>
        <begin position="51"/>
        <end position="71"/>
    </location>
</feature>
<keyword evidence="7 17" id="KW-0547">Nucleotide-binding</keyword>
<feature type="transmembrane region" description="Helical" evidence="19">
    <location>
        <begin position="27"/>
        <end position="45"/>
    </location>
</feature>
<evidence type="ECO:0000256" key="9">
    <source>
        <dbReference type="ARBA" id="ARBA00022840"/>
    </source>
</evidence>
<dbReference type="Pfam" id="PF01219">
    <property type="entry name" value="DAGK_prokar"/>
    <property type="match status" value="1"/>
</dbReference>
<keyword evidence="5" id="KW-0808">Transferase</keyword>
<keyword evidence="10 19" id="KW-1133">Transmembrane helix</keyword>
<evidence type="ECO:0000256" key="3">
    <source>
        <dbReference type="ARBA" id="ARBA00022475"/>
    </source>
</evidence>
<feature type="transmembrane region" description="Helical" evidence="19">
    <location>
        <begin position="92"/>
        <end position="113"/>
    </location>
</feature>
<comment type="cofactor">
    <cofactor evidence="18">
        <name>Mg(2+)</name>
        <dbReference type="ChEBI" id="CHEBI:18420"/>
    </cofactor>
    <text evidence="18">Mn(2+), Zn(2+), Cd(2+) and Co(2+) support activity to lesser extents.</text>
</comment>
<evidence type="ECO:0000256" key="7">
    <source>
        <dbReference type="ARBA" id="ARBA00022741"/>
    </source>
</evidence>
<proteinExistence type="inferred from homology"/>
<organism evidence="20 21">
    <name type="scientific">Jeotgalibacillus proteolyticus</name>
    <dbReference type="NCBI Taxonomy" id="2082395"/>
    <lineage>
        <taxon>Bacteria</taxon>
        <taxon>Bacillati</taxon>
        <taxon>Bacillota</taxon>
        <taxon>Bacilli</taxon>
        <taxon>Bacillales</taxon>
        <taxon>Caryophanaceae</taxon>
        <taxon>Jeotgalibacillus</taxon>
    </lineage>
</organism>
<dbReference type="PANTHER" id="PTHR34299">
    <property type="entry name" value="DIACYLGLYCEROL KINASE"/>
    <property type="match status" value="1"/>
</dbReference>
<name>A0A2S5GES4_9BACL</name>
<evidence type="ECO:0000256" key="5">
    <source>
        <dbReference type="ARBA" id="ARBA00022679"/>
    </source>
</evidence>
<accession>A0A2S5GES4</accession>
<dbReference type="GO" id="GO:0046872">
    <property type="term" value="F:metal ion binding"/>
    <property type="evidence" value="ECO:0007669"/>
    <property type="project" value="UniProtKB-KW"/>
</dbReference>
<feature type="binding site" evidence="17">
    <location>
        <position position="5"/>
    </location>
    <ligand>
        <name>ATP</name>
        <dbReference type="ChEBI" id="CHEBI:30616"/>
    </ligand>
</feature>
<evidence type="ECO:0000256" key="4">
    <source>
        <dbReference type="ARBA" id="ARBA00022516"/>
    </source>
</evidence>
<keyword evidence="13" id="KW-0594">Phospholipid biosynthesis</keyword>
<dbReference type="Proteomes" id="UP000239047">
    <property type="component" value="Unassembled WGS sequence"/>
</dbReference>